<dbReference type="InterPro" id="IPR049179">
    <property type="entry name" value="T2SSK_SAM-like_2nd"/>
</dbReference>
<dbReference type="InterPro" id="IPR045584">
    <property type="entry name" value="Pilin-like"/>
</dbReference>
<dbReference type="PIRSF" id="PIRSF002786">
    <property type="entry name" value="XcpX"/>
    <property type="match status" value="1"/>
</dbReference>
<dbReference type="InterPro" id="IPR049031">
    <property type="entry name" value="T2SSK_SAM-like_1st"/>
</dbReference>
<dbReference type="InterPro" id="IPR005628">
    <property type="entry name" value="GspK"/>
</dbReference>
<dbReference type="SUPFAM" id="SSF54523">
    <property type="entry name" value="Pili subunits"/>
    <property type="match status" value="1"/>
</dbReference>
<dbReference type="RefSeq" id="WP_177186070.1">
    <property type="nucleotide sequence ID" value="NZ_FOHZ01000017.1"/>
</dbReference>
<dbReference type="SUPFAM" id="SSF158544">
    <property type="entry name" value="GspK insert domain-like"/>
    <property type="match status" value="1"/>
</dbReference>
<name>A0A1I0GCW6_9GAMM</name>
<keyword evidence="7" id="KW-0653">Protein transport</keyword>
<evidence type="ECO:0000313" key="14">
    <source>
        <dbReference type="EMBL" id="SET68670.1"/>
    </source>
</evidence>
<evidence type="ECO:0000313" key="15">
    <source>
        <dbReference type="Proteomes" id="UP000198762"/>
    </source>
</evidence>
<keyword evidence="4 10" id="KW-1003">Cell membrane</keyword>
<feature type="domain" description="T2SS protein K first SAM-like" evidence="13">
    <location>
        <begin position="121"/>
        <end position="223"/>
    </location>
</feature>
<dbReference type="PANTHER" id="PTHR38831:SF1">
    <property type="entry name" value="TYPE II SECRETION SYSTEM PROTEIN K-RELATED"/>
    <property type="match status" value="1"/>
</dbReference>
<dbReference type="STRING" id="430453.SAMN04487962_11721"/>
<dbReference type="GO" id="GO:0009306">
    <property type="term" value="P:protein secretion"/>
    <property type="evidence" value="ECO:0007669"/>
    <property type="project" value="InterPro"/>
</dbReference>
<keyword evidence="3 10" id="KW-0813">Transport</keyword>
<dbReference type="AlphaFoldDB" id="A0A1I0GCW6"/>
<protein>
    <recommendedName>
        <fullName evidence="10">Type II secretion system protein K</fullName>
    </recommendedName>
</protein>
<evidence type="ECO:0000256" key="7">
    <source>
        <dbReference type="ARBA" id="ARBA00022927"/>
    </source>
</evidence>
<comment type="similarity">
    <text evidence="2 10">Belongs to the GSP K family.</text>
</comment>
<sequence>MTFRPASGGCGVSGFDRYQRGMALIMVLLSMALVVMMAAGMVKQQGVRVFRAGHFLAQTQGYNVALGAEDFAKQVLFQDLKTDRENNELVDSPDEVWWRYAAVLPLDDGGVAEIQVDDLSGRINLNDLVNPAGAIDQATRDRLMRLLMVLGITDVHVDALVDWVDPDEEPVSAYGAEDGQYLMKDPPYRAGNQPFASVTELRLIEGMTEEAYQLLRPHVAALPVSGTGINVNMASIPVIRSLHQQITDAQANTVVERRKEERFLTTGDFTALPEFAGLGLRPQGLKVRSEFFEVVSRITWDNRVTNLVSTVYRDSEGDLSVVRRDTGQKHRITKEPFGVSGE</sequence>
<proteinExistence type="inferred from homology"/>
<keyword evidence="9 10" id="KW-0472">Membrane</keyword>
<evidence type="ECO:0000256" key="3">
    <source>
        <dbReference type="ARBA" id="ARBA00022448"/>
    </source>
</evidence>
<dbReference type="PANTHER" id="PTHR38831">
    <property type="entry name" value="TYPE II SECRETION SYSTEM PROTEIN K"/>
    <property type="match status" value="1"/>
</dbReference>
<comment type="subcellular location">
    <subcellularLocation>
        <location evidence="1 10">Cell inner membrane</location>
    </subcellularLocation>
</comment>
<dbReference type="Pfam" id="PF03934">
    <property type="entry name" value="T2SSK"/>
    <property type="match status" value="1"/>
</dbReference>
<evidence type="ECO:0000256" key="4">
    <source>
        <dbReference type="ARBA" id="ARBA00022475"/>
    </source>
</evidence>
<evidence type="ECO:0000256" key="5">
    <source>
        <dbReference type="ARBA" id="ARBA00022519"/>
    </source>
</evidence>
<evidence type="ECO:0000256" key="8">
    <source>
        <dbReference type="ARBA" id="ARBA00022989"/>
    </source>
</evidence>
<dbReference type="Gene3D" id="1.10.40.60">
    <property type="entry name" value="EpsJ-like"/>
    <property type="match status" value="2"/>
</dbReference>
<feature type="domain" description="T2SS protein K second SAM-like" evidence="12">
    <location>
        <begin position="229"/>
        <end position="286"/>
    </location>
</feature>
<dbReference type="EMBL" id="FOHZ01000017">
    <property type="protein sequence ID" value="SET68670.1"/>
    <property type="molecule type" value="Genomic_DNA"/>
</dbReference>
<evidence type="ECO:0000256" key="11">
    <source>
        <dbReference type="SAM" id="Phobius"/>
    </source>
</evidence>
<evidence type="ECO:0000256" key="9">
    <source>
        <dbReference type="ARBA" id="ARBA00023136"/>
    </source>
</evidence>
<keyword evidence="5 10" id="KW-0997">Cell inner membrane</keyword>
<evidence type="ECO:0000256" key="6">
    <source>
        <dbReference type="ARBA" id="ARBA00022692"/>
    </source>
</evidence>
<dbReference type="NCBIfam" id="NF037980">
    <property type="entry name" value="T2SS_GspK"/>
    <property type="match status" value="1"/>
</dbReference>
<reference evidence="15" key="1">
    <citation type="submission" date="2016-10" db="EMBL/GenBank/DDBJ databases">
        <authorList>
            <person name="Varghese N."/>
            <person name="Submissions S."/>
        </authorList>
    </citation>
    <scope>NUCLEOTIDE SEQUENCE [LARGE SCALE GENOMIC DNA]</scope>
    <source>
        <strain evidence="15">CGMCC 1.6489</strain>
    </source>
</reference>
<evidence type="ECO:0000256" key="2">
    <source>
        <dbReference type="ARBA" id="ARBA00007246"/>
    </source>
</evidence>
<keyword evidence="15" id="KW-1185">Reference proteome</keyword>
<dbReference type="InterPro" id="IPR038072">
    <property type="entry name" value="GspK_central_sf"/>
</dbReference>
<organism evidence="14 15">
    <name type="scientific">Marinobacter segnicrescens</name>
    <dbReference type="NCBI Taxonomy" id="430453"/>
    <lineage>
        <taxon>Bacteria</taxon>
        <taxon>Pseudomonadati</taxon>
        <taxon>Pseudomonadota</taxon>
        <taxon>Gammaproteobacteria</taxon>
        <taxon>Pseudomonadales</taxon>
        <taxon>Marinobacteraceae</taxon>
        <taxon>Marinobacter</taxon>
    </lineage>
</organism>
<dbReference type="GO" id="GO:0005886">
    <property type="term" value="C:plasma membrane"/>
    <property type="evidence" value="ECO:0007669"/>
    <property type="project" value="UniProtKB-SubCell"/>
</dbReference>
<dbReference type="Pfam" id="PF21687">
    <property type="entry name" value="T2SSK_1st"/>
    <property type="match status" value="1"/>
</dbReference>
<accession>A0A1I0GCW6</accession>
<dbReference type="Proteomes" id="UP000198762">
    <property type="component" value="Unassembled WGS sequence"/>
</dbReference>
<dbReference type="Gene3D" id="3.30.1300.30">
    <property type="entry name" value="GSPII I/J protein-like"/>
    <property type="match status" value="1"/>
</dbReference>
<keyword evidence="8 11" id="KW-1133">Transmembrane helix</keyword>
<evidence type="ECO:0000256" key="10">
    <source>
        <dbReference type="PIRNR" id="PIRNR002786"/>
    </source>
</evidence>
<gene>
    <name evidence="14" type="ORF">SAMN04487962_11721</name>
</gene>
<feature type="transmembrane region" description="Helical" evidence="11">
    <location>
        <begin position="22"/>
        <end position="42"/>
    </location>
</feature>
<evidence type="ECO:0000259" key="13">
    <source>
        <dbReference type="Pfam" id="PF21687"/>
    </source>
</evidence>
<evidence type="ECO:0000256" key="1">
    <source>
        <dbReference type="ARBA" id="ARBA00004533"/>
    </source>
</evidence>
<keyword evidence="6 11" id="KW-0812">Transmembrane</keyword>
<evidence type="ECO:0000259" key="12">
    <source>
        <dbReference type="Pfam" id="PF03934"/>
    </source>
</evidence>